<dbReference type="EMBL" id="QZJF01000017">
    <property type="protein sequence ID" value="RJR27012.1"/>
    <property type="molecule type" value="Genomic_DNA"/>
</dbReference>
<protein>
    <recommendedName>
        <fullName evidence="5">Glycerophosphoryl diester phosphodiesterase membrane domain-containing protein</fullName>
    </recommendedName>
</protein>
<name>A0A3A4ZCY2_UNCKA</name>
<evidence type="ECO:0000256" key="2">
    <source>
        <dbReference type="SAM" id="Phobius"/>
    </source>
</evidence>
<feature type="region of interest" description="Disordered" evidence="1">
    <location>
        <begin position="299"/>
        <end position="336"/>
    </location>
</feature>
<sequence length="336" mass="37874">MNKEPLIGFREALKKSFELSLQNENLGYYVKVLLFTSILYSVLIGIIAVPLFFMSAKNSIDRVNRFQTISDQYQIQQKAEMDRIQRMSDPDFDFDTMDDSYLQRGRPLSITDMEEPEEASMSPGLLALMGIFGFVFGIVAGMIQYNISMLAPLNVFKNQLTSFKDLLGKSLGKIFSMLILLFIYFVTVTIGFILFILPGIYFAVRFSFAPFILFDENKGALDSLKTSWNLIKGYTLSVYLKMVGFVLISFLVMIPLMPFLVIGIYSGLATVFLYVYQLIFMLFSIVIYFDLKRIKGNPEETGGKTTYGPAPSTENSPNSPGIPFNNQNPYSPGGIA</sequence>
<proteinExistence type="predicted"/>
<organism evidence="3 4">
    <name type="scientific">candidate division WWE3 bacterium</name>
    <dbReference type="NCBI Taxonomy" id="2053526"/>
    <lineage>
        <taxon>Bacteria</taxon>
        <taxon>Katanobacteria</taxon>
    </lineage>
</organism>
<feature type="transmembrane region" description="Helical" evidence="2">
    <location>
        <begin position="125"/>
        <end position="147"/>
    </location>
</feature>
<evidence type="ECO:0000256" key="1">
    <source>
        <dbReference type="SAM" id="MobiDB-lite"/>
    </source>
</evidence>
<dbReference type="AlphaFoldDB" id="A0A3A4ZCY2"/>
<keyword evidence="2" id="KW-0812">Transmembrane</keyword>
<gene>
    <name evidence="3" type="ORF">C4561_04525</name>
</gene>
<accession>A0A3A4ZCY2</accession>
<evidence type="ECO:0000313" key="3">
    <source>
        <dbReference type="EMBL" id="RJR27012.1"/>
    </source>
</evidence>
<dbReference type="Proteomes" id="UP000265540">
    <property type="component" value="Unassembled WGS sequence"/>
</dbReference>
<feature type="transmembrane region" description="Helical" evidence="2">
    <location>
        <begin position="174"/>
        <end position="204"/>
    </location>
</feature>
<comment type="caution">
    <text evidence="3">The sequence shown here is derived from an EMBL/GenBank/DDBJ whole genome shotgun (WGS) entry which is preliminary data.</text>
</comment>
<evidence type="ECO:0000313" key="4">
    <source>
        <dbReference type="Proteomes" id="UP000265540"/>
    </source>
</evidence>
<feature type="transmembrane region" description="Helical" evidence="2">
    <location>
        <begin position="28"/>
        <end position="53"/>
    </location>
</feature>
<keyword evidence="2" id="KW-1133">Transmembrane helix</keyword>
<evidence type="ECO:0008006" key="5">
    <source>
        <dbReference type="Google" id="ProtNLM"/>
    </source>
</evidence>
<feature type="transmembrane region" description="Helical" evidence="2">
    <location>
        <begin position="271"/>
        <end position="289"/>
    </location>
</feature>
<feature type="compositionally biased region" description="Polar residues" evidence="1">
    <location>
        <begin position="312"/>
        <end position="330"/>
    </location>
</feature>
<reference evidence="3 4" key="1">
    <citation type="journal article" date="2017" name="ISME J.">
        <title>Energy and carbon metabolisms in a deep terrestrial subsurface fluid microbial community.</title>
        <authorList>
            <person name="Momper L."/>
            <person name="Jungbluth S.P."/>
            <person name="Lee M.D."/>
            <person name="Amend J.P."/>
        </authorList>
    </citation>
    <scope>NUCLEOTIDE SEQUENCE [LARGE SCALE GENOMIC DNA]</scope>
    <source>
        <strain evidence="3">SURF_46</strain>
    </source>
</reference>
<feature type="transmembrane region" description="Helical" evidence="2">
    <location>
        <begin position="242"/>
        <end position="265"/>
    </location>
</feature>
<keyword evidence="2" id="KW-0472">Membrane</keyword>